<evidence type="ECO:0000256" key="5">
    <source>
        <dbReference type="ARBA" id="ARBA00022842"/>
    </source>
</evidence>
<evidence type="ECO:0000256" key="3">
    <source>
        <dbReference type="ARBA" id="ARBA00022723"/>
    </source>
</evidence>
<dbReference type="AlphaFoldDB" id="A0A381Q061"/>
<dbReference type="InterPro" id="IPR029044">
    <property type="entry name" value="Nucleotide-diphossugar_trans"/>
</dbReference>
<accession>A0A381Q061</accession>
<dbReference type="GO" id="GO:0005525">
    <property type="term" value="F:GTP binding"/>
    <property type="evidence" value="ECO:0007669"/>
    <property type="project" value="UniProtKB-KW"/>
</dbReference>
<dbReference type="Gene3D" id="3.90.550.10">
    <property type="entry name" value="Spore Coat Polysaccharide Biosynthesis Protein SpsA, Chain A"/>
    <property type="match status" value="1"/>
</dbReference>
<evidence type="ECO:0000259" key="8">
    <source>
        <dbReference type="Pfam" id="PF12804"/>
    </source>
</evidence>
<name>A0A381Q061_9ZZZZ</name>
<dbReference type="SUPFAM" id="SSF53448">
    <property type="entry name" value="Nucleotide-diphospho-sugar transferases"/>
    <property type="match status" value="1"/>
</dbReference>
<reference evidence="9" key="1">
    <citation type="submission" date="2018-05" db="EMBL/GenBank/DDBJ databases">
        <authorList>
            <person name="Lanie J.A."/>
            <person name="Ng W.-L."/>
            <person name="Kazmierczak K.M."/>
            <person name="Andrzejewski T.M."/>
            <person name="Davidsen T.M."/>
            <person name="Wayne K.J."/>
            <person name="Tettelin H."/>
            <person name="Glass J.I."/>
            <person name="Rusch D."/>
            <person name="Podicherti R."/>
            <person name="Tsui H.-C.T."/>
            <person name="Winkler M.E."/>
        </authorList>
    </citation>
    <scope>NUCLEOTIDE SEQUENCE</scope>
</reference>
<dbReference type="PANTHER" id="PTHR19136:SF81">
    <property type="entry name" value="MOLYBDENUM COFACTOR GUANYLYLTRANSFERASE"/>
    <property type="match status" value="1"/>
</dbReference>
<dbReference type="PANTHER" id="PTHR19136">
    <property type="entry name" value="MOLYBDENUM COFACTOR GUANYLYLTRANSFERASE"/>
    <property type="match status" value="1"/>
</dbReference>
<sequence>MGSDKALLVVGGRPLVLGVADALTGALGVAAVVVGGDDDRLRALGLEVLPDRAPGAGPLGGILTALLHHRERFDQVVILSCDLPDPSPESIRTMAEAASDEEAIAVPVLDGRRQWMHAAWPIAVLPALEEIFQRGERAPHRAVVDLPVVEVDGLDPHSLRDVDRLADLDEESPGGR</sequence>
<evidence type="ECO:0000256" key="2">
    <source>
        <dbReference type="ARBA" id="ARBA00022679"/>
    </source>
</evidence>
<dbReference type="InterPro" id="IPR025877">
    <property type="entry name" value="MobA-like_NTP_Trfase"/>
</dbReference>
<keyword evidence="2" id="KW-0808">Transferase</keyword>
<dbReference type="EMBL" id="UINC01001154">
    <property type="protein sequence ID" value="SUZ72675.1"/>
    <property type="molecule type" value="Genomic_DNA"/>
</dbReference>
<evidence type="ECO:0000313" key="9">
    <source>
        <dbReference type="EMBL" id="SUZ72675.1"/>
    </source>
</evidence>
<keyword evidence="6" id="KW-0342">GTP-binding</keyword>
<dbReference type="GO" id="GO:0006777">
    <property type="term" value="P:Mo-molybdopterin cofactor biosynthetic process"/>
    <property type="evidence" value="ECO:0007669"/>
    <property type="project" value="UniProtKB-KW"/>
</dbReference>
<dbReference type="InterPro" id="IPR013482">
    <property type="entry name" value="Molybde_CF_guanTrfase"/>
</dbReference>
<gene>
    <name evidence="9" type="ORF">METZ01_LOCUS25529</name>
</gene>
<evidence type="ECO:0000256" key="4">
    <source>
        <dbReference type="ARBA" id="ARBA00022741"/>
    </source>
</evidence>
<evidence type="ECO:0000256" key="7">
    <source>
        <dbReference type="ARBA" id="ARBA00023150"/>
    </source>
</evidence>
<feature type="domain" description="MobA-like NTP transferase" evidence="8">
    <location>
        <begin position="1"/>
        <end position="137"/>
    </location>
</feature>
<keyword evidence="5" id="KW-0460">Magnesium</keyword>
<protein>
    <recommendedName>
        <fullName evidence="8">MobA-like NTP transferase domain-containing protein</fullName>
    </recommendedName>
</protein>
<keyword evidence="1" id="KW-0963">Cytoplasm</keyword>
<dbReference type="Pfam" id="PF12804">
    <property type="entry name" value="NTP_transf_3"/>
    <property type="match status" value="1"/>
</dbReference>
<evidence type="ECO:0000256" key="1">
    <source>
        <dbReference type="ARBA" id="ARBA00022490"/>
    </source>
</evidence>
<dbReference type="CDD" id="cd02503">
    <property type="entry name" value="MobA"/>
    <property type="match status" value="1"/>
</dbReference>
<dbReference type="GO" id="GO:0046872">
    <property type="term" value="F:metal ion binding"/>
    <property type="evidence" value="ECO:0007669"/>
    <property type="project" value="UniProtKB-KW"/>
</dbReference>
<organism evidence="9">
    <name type="scientific">marine metagenome</name>
    <dbReference type="NCBI Taxonomy" id="408172"/>
    <lineage>
        <taxon>unclassified sequences</taxon>
        <taxon>metagenomes</taxon>
        <taxon>ecological metagenomes</taxon>
    </lineage>
</organism>
<keyword evidence="4" id="KW-0547">Nucleotide-binding</keyword>
<evidence type="ECO:0000256" key="6">
    <source>
        <dbReference type="ARBA" id="ARBA00023134"/>
    </source>
</evidence>
<keyword evidence="7" id="KW-0501">Molybdenum cofactor biosynthesis</keyword>
<proteinExistence type="predicted"/>
<keyword evidence="3" id="KW-0479">Metal-binding</keyword>
<dbReference type="GO" id="GO:0016779">
    <property type="term" value="F:nucleotidyltransferase activity"/>
    <property type="evidence" value="ECO:0007669"/>
    <property type="project" value="TreeGrafter"/>
</dbReference>